<feature type="compositionally biased region" description="Basic and acidic residues" evidence="1">
    <location>
        <begin position="1"/>
        <end position="54"/>
    </location>
</feature>
<evidence type="ECO:0000313" key="2">
    <source>
        <dbReference type="EMBL" id="ERN05713.1"/>
    </source>
</evidence>
<sequence length="73" mass="7826">MATRGEERRAGARGKVEGSEGDGSSKEEGPRTNRTERGEKEADDLSSRVEDNRGEVSSTTSFPGLRANSNSLL</sequence>
<reference evidence="3" key="1">
    <citation type="journal article" date="2013" name="Science">
        <title>The Amborella genome and the evolution of flowering plants.</title>
        <authorList>
            <consortium name="Amborella Genome Project"/>
        </authorList>
    </citation>
    <scope>NUCLEOTIDE SEQUENCE [LARGE SCALE GENOMIC DNA]</scope>
</reference>
<dbReference type="AlphaFoldDB" id="W1PCP4"/>
<name>W1PCP4_AMBTC</name>
<evidence type="ECO:0000256" key="1">
    <source>
        <dbReference type="SAM" id="MobiDB-lite"/>
    </source>
</evidence>
<dbReference type="HOGENOM" id="CLU_2708100_0_0_1"/>
<evidence type="ECO:0000313" key="3">
    <source>
        <dbReference type="Proteomes" id="UP000017836"/>
    </source>
</evidence>
<feature type="compositionally biased region" description="Polar residues" evidence="1">
    <location>
        <begin position="55"/>
        <end position="73"/>
    </location>
</feature>
<accession>W1PCP4</accession>
<dbReference type="Proteomes" id="UP000017836">
    <property type="component" value="Unassembled WGS sequence"/>
</dbReference>
<organism evidence="2 3">
    <name type="scientific">Amborella trichopoda</name>
    <dbReference type="NCBI Taxonomy" id="13333"/>
    <lineage>
        <taxon>Eukaryota</taxon>
        <taxon>Viridiplantae</taxon>
        <taxon>Streptophyta</taxon>
        <taxon>Embryophyta</taxon>
        <taxon>Tracheophyta</taxon>
        <taxon>Spermatophyta</taxon>
        <taxon>Magnoliopsida</taxon>
        <taxon>Amborellales</taxon>
        <taxon>Amborellaceae</taxon>
        <taxon>Amborella</taxon>
    </lineage>
</organism>
<protein>
    <submittedName>
        <fullName evidence="2">Uncharacterized protein</fullName>
    </submittedName>
</protein>
<gene>
    <name evidence="2" type="ORF">AMTR_s00006p00238340</name>
</gene>
<dbReference type="EMBL" id="KI393980">
    <property type="protein sequence ID" value="ERN05713.1"/>
    <property type="molecule type" value="Genomic_DNA"/>
</dbReference>
<keyword evidence="3" id="KW-1185">Reference proteome</keyword>
<dbReference type="Gramene" id="ERN05713">
    <property type="protein sequence ID" value="ERN05713"/>
    <property type="gene ID" value="AMTR_s00006p00238340"/>
</dbReference>
<proteinExistence type="predicted"/>
<feature type="region of interest" description="Disordered" evidence="1">
    <location>
        <begin position="1"/>
        <end position="73"/>
    </location>
</feature>